<proteinExistence type="predicted"/>
<reference evidence="2" key="2">
    <citation type="submission" date="2012-02" db="EMBL/GenBank/DDBJ databases">
        <title>Complete genome sequence of Blastococcus saxobsidens strain DD2.</title>
        <authorList>
            <person name="Genoscope."/>
        </authorList>
    </citation>
    <scope>NUCLEOTIDE SEQUENCE [LARGE SCALE GENOMIC DNA]</scope>
    <source>
        <strain evidence="2">DD2</strain>
    </source>
</reference>
<dbReference type="AlphaFoldDB" id="H6RU44"/>
<evidence type="ECO:0008006" key="3">
    <source>
        <dbReference type="Google" id="ProtNLM"/>
    </source>
</evidence>
<reference evidence="1 2" key="1">
    <citation type="journal article" date="2012" name="J. Bacteriol.">
        <title>Genome Sequence of Blastococcus saxobsidens DD2, a Stone-Inhabiting Bacterium.</title>
        <authorList>
            <person name="Chouaia B."/>
            <person name="Crotti E."/>
            <person name="Brusetti L."/>
            <person name="Daffonchio D."/>
            <person name="Essoussi I."/>
            <person name="Nouioui I."/>
            <person name="Sbissi I."/>
            <person name="Ghodhbane-Gtari F."/>
            <person name="Gtari M."/>
            <person name="Vacherie B."/>
            <person name="Barbe V."/>
            <person name="Medigue C."/>
            <person name="Gury J."/>
            <person name="Pujic P."/>
            <person name="Normand P."/>
        </authorList>
    </citation>
    <scope>NUCLEOTIDE SEQUENCE [LARGE SCALE GENOMIC DNA]</scope>
    <source>
        <strain evidence="1 2">DD2</strain>
    </source>
</reference>
<organism evidence="1 2">
    <name type="scientific">Blastococcus saxobsidens (strain DD2)</name>
    <dbReference type="NCBI Taxonomy" id="1146883"/>
    <lineage>
        <taxon>Bacteria</taxon>
        <taxon>Bacillati</taxon>
        <taxon>Actinomycetota</taxon>
        <taxon>Actinomycetes</taxon>
        <taxon>Geodermatophilales</taxon>
        <taxon>Geodermatophilaceae</taxon>
        <taxon>Blastococcus</taxon>
    </lineage>
</organism>
<dbReference type="EMBL" id="FO117623">
    <property type="protein sequence ID" value="CCG05651.1"/>
    <property type="molecule type" value="Genomic_DNA"/>
</dbReference>
<dbReference type="KEGG" id="bsd:BLASA_4867"/>
<protein>
    <recommendedName>
        <fullName evidence="3">Hemerythrin-like domain-containing protein</fullName>
    </recommendedName>
</protein>
<sequence length="99" mass="10969">MDEHDRLRELSEHIRRHLAAGDDAAAGDHFAERLVVLSPHVATEEGSAFPMLRKSEELVARELADAEGAEARRAGVLRVLHDLAEHMYMDDSACSRPPS</sequence>
<dbReference type="OrthoDB" id="3381279at2"/>
<evidence type="ECO:0000313" key="1">
    <source>
        <dbReference type="EMBL" id="CCG05651.1"/>
    </source>
</evidence>
<name>H6RU44_BLASD</name>
<dbReference type="Proteomes" id="UP000007517">
    <property type="component" value="Chromosome"/>
</dbReference>
<accession>H6RU44</accession>
<dbReference type="HOGENOM" id="CLU_2314740_0_0_11"/>
<keyword evidence="2" id="KW-1185">Reference proteome</keyword>
<gene>
    <name evidence="1" type="ordered locus">BLASA_4867</name>
</gene>
<evidence type="ECO:0000313" key="2">
    <source>
        <dbReference type="Proteomes" id="UP000007517"/>
    </source>
</evidence>